<reference evidence="1 2" key="1">
    <citation type="submission" date="2022-04" db="EMBL/GenBank/DDBJ databases">
        <title>Genome sequence of soybean root-associated Caulobacter segnis RL271.</title>
        <authorList>
            <person name="Longley R."/>
            <person name="Bonito G."/>
            <person name="Trigodet F."/>
            <person name="Crosson S."/>
            <person name="Fiebig A."/>
        </authorList>
    </citation>
    <scope>NUCLEOTIDE SEQUENCE [LARGE SCALE GENOMIC DNA]</scope>
    <source>
        <strain evidence="1 2">RL271</strain>
    </source>
</reference>
<dbReference type="Pfam" id="PF11199">
    <property type="entry name" value="DUF2891"/>
    <property type="match status" value="1"/>
</dbReference>
<sequence length="331" mass="37298">MSLARATASRFARIALGHLTREYPNKLDHVMAGPDDVRSPRDLHPIFFGSFDWHSCVHGYWLLATLLRLRPEIPEAEEIITLFDDAFTQEKVAVEVAYLARPESRGFERPYGWAWSLMLQAELLRHDRPWAKVHAPLAATFKARFEAFLPIADYPVRAGTHFNTAFALVLAYEYAEMTDDQAFFELLQNRALVWYGQDASCPAWEPSGDDFLSPALIEAEAMRRLLPRASFELWFPRFLPDLARKQPATLFTPAKVSDRSDGKIAHLDGLNLSRAWCWRTLAAAMPEADPAKPLAINAALNHLAAAIPHVSGDYMGEHWLATFALLALENG</sequence>
<name>A0ABY4ZNX4_9CAUL</name>
<protein>
    <submittedName>
        <fullName evidence="1">DUF2891 domain-containing protein</fullName>
    </submittedName>
</protein>
<evidence type="ECO:0000313" key="2">
    <source>
        <dbReference type="Proteomes" id="UP001057520"/>
    </source>
</evidence>
<dbReference type="Proteomes" id="UP001057520">
    <property type="component" value="Chromosome"/>
</dbReference>
<dbReference type="InterPro" id="IPR021365">
    <property type="entry name" value="DUF2891"/>
</dbReference>
<evidence type="ECO:0000313" key="1">
    <source>
        <dbReference type="EMBL" id="USQ94074.1"/>
    </source>
</evidence>
<keyword evidence="2" id="KW-1185">Reference proteome</keyword>
<organism evidence="1 2">
    <name type="scientific">Caulobacter segnis</name>
    <dbReference type="NCBI Taxonomy" id="88688"/>
    <lineage>
        <taxon>Bacteria</taxon>
        <taxon>Pseudomonadati</taxon>
        <taxon>Pseudomonadota</taxon>
        <taxon>Alphaproteobacteria</taxon>
        <taxon>Caulobacterales</taxon>
        <taxon>Caulobacteraceae</taxon>
        <taxon>Caulobacter</taxon>
    </lineage>
</organism>
<accession>A0ABY4ZNX4</accession>
<dbReference type="EMBL" id="CP096040">
    <property type="protein sequence ID" value="USQ94074.1"/>
    <property type="molecule type" value="Genomic_DNA"/>
</dbReference>
<gene>
    <name evidence="1" type="ORF">MZV50_15825</name>
</gene>
<proteinExistence type="predicted"/>